<reference evidence="2 3" key="1">
    <citation type="submission" date="2020-07" db="EMBL/GenBank/DDBJ databases">
        <title>Draft genome and description of Corynebacterium haemomassiliense strain Marseile-Q3615 sp. nov.</title>
        <authorList>
            <person name="Boxberger M."/>
            <person name="La Scola B."/>
        </authorList>
    </citation>
    <scope>NUCLEOTIDE SEQUENCE [LARGE SCALE GENOMIC DNA]</scope>
    <source>
        <strain evidence="2 3">Marseille-Q3615</strain>
    </source>
</reference>
<dbReference type="InterPro" id="IPR021373">
    <property type="entry name" value="DUF2993"/>
</dbReference>
<evidence type="ECO:0000313" key="2">
    <source>
        <dbReference type="EMBL" id="MBA5244998.1"/>
    </source>
</evidence>
<protein>
    <submittedName>
        <fullName evidence="2">DUF2993 domain-containing protein</fullName>
    </submittedName>
</protein>
<feature type="region of interest" description="Disordered" evidence="1">
    <location>
        <begin position="236"/>
        <end position="263"/>
    </location>
</feature>
<dbReference type="Proteomes" id="UP000523682">
    <property type="component" value="Unassembled WGS sequence"/>
</dbReference>
<proteinExistence type="predicted"/>
<dbReference type="AlphaFoldDB" id="A0A7W2I4D2"/>
<keyword evidence="3" id="KW-1185">Reference proteome</keyword>
<comment type="caution">
    <text evidence="2">The sequence shown here is derived from an EMBL/GenBank/DDBJ whole genome shotgun (WGS) entry which is preliminary data.</text>
</comment>
<accession>A0A7W2I4D2</accession>
<evidence type="ECO:0000256" key="1">
    <source>
        <dbReference type="SAM" id="MobiDB-lite"/>
    </source>
</evidence>
<dbReference type="RefSeq" id="WP_181889689.1">
    <property type="nucleotide sequence ID" value="NZ_CP170998.1"/>
</dbReference>
<dbReference type="Pfam" id="PF11209">
    <property type="entry name" value="LmeA"/>
    <property type="match status" value="1"/>
</dbReference>
<gene>
    <name evidence="2" type="ORF">H0193_09325</name>
</gene>
<feature type="compositionally biased region" description="Low complexity" evidence="1">
    <location>
        <begin position="237"/>
        <end position="263"/>
    </location>
</feature>
<dbReference type="EMBL" id="JACDTZ010000002">
    <property type="protein sequence ID" value="MBA5244998.1"/>
    <property type="molecule type" value="Genomic_DNA"/>
</dbReference>
<name>A0A7W2I4D2_9CORY</name>
<sequence>MKTAWRVVLSIIVAVLLLFIVAEAGIRAFVAHQVTSQAPEGTSVSFGASPVTIGLLGGKFPHMTVDQQSDLQINGDQITGNPASVVDMDNVRLNNGEPVAESVRLTTELPNDFVRAMLNQQIQDQIGDNFLANVITVSDVVSNEDAGTFSIVFTSGAAGIELQPEMRDGQLTFKARSTELFGFALPGDVADAISSAMSQGVAQEATGGMSVEDFTVIPGGLRVTVSGENVNFKELQDMQQSQQLPGQPEQALQQPQQPESQPA</sequence>
<organism evidence="2 3">
    <name type="scientific">Corynebacterium haemomassiliense</name>
    <dbReference type="NCBI Taxonomy" id="2754726"/>
    <lineage>
        <taxon>Bacteria</taxon>
        <taxon>Bacillati</taxon>
        <taxon>Actinomycetota</taxon>
        <taxon>Actinomycetes</taxon>
        <taxon>Mycobacteriales</taxon>
        <taxon>Corynebacteriaceae</taxon>
        <taxon>Corynebacterium</taxon>
    </lineage>
</organism>
<evidence type="ECO:0000313" key="3">
    <source>
        <dbReference type="Proteomes" id="UP000523682"/>
    </source>
</evidence>